<keyword evidence="7" id="KW-0067">ATP-binding</keyword>
<dbReference type="SUPFAM" id="SSF81301">
    <property type="entry name" value="Nucleotidyltransferase"/>
    <property type="match status" value="1"/>
</dbReference>
<accession>A0A6N8FQY4</accession>
<evidence type="ECO:0000256" key="6">
    <source>
        <dbReference type="ARBA" id="ARBA00022741"/>
    </source>
</evidence>
<evidence type="ECO:0000256" key="9">
    <source>
        <dbReference type="ARBA" id="ARBA00038276"/>
    </source>
</evidence>
<dbReference type="OrthoDB" id="9809668at2"/>
<dbReference type="InterPro" id="IPR002934">
    <property type="entry name" value="Polymerase_NTP_transf_dom"/>
</dbReference>
<evidence type="ECO:0000259" key="10">
    <source>
        <dbReference type="Pfam" id="PF01909"/>
    </source>
</evidence>
<keyword evidence="4" id="KW-0548">Nucleotidyltransferase</keyword>
<dbReference type="AlphaFoldDB" id="A0A6N8FQY4"/>
<dbReference type="InterPro" id="IPR043519">
    <property type="entry name" value="NT_sf"/>
</dbReference>
<name>A0A6N8FQY4_9CHRO</name>
<dbReference type="EMBL" id="NAPY01000004">
    <property type="protein sequence ID" value="MUL35563.1"/>
    <property type="molecule type" value="Genomic_DNA"/>
</dbReference>
<comment type="cofactor">
    <cofactor evidence="1">
        <name>Mg(2+)</name>
        <dbReference type="ChEBI" id="CHEBI:18420"/>
    </cofactor>
</comment>
<dbReference type="CDD" id="cd05403">
    <property type="entry name" value="NT_KNTase_like"/>
    <property type="match status" value="1"/>
</dbReference>
<organism evidence="11 12">
    <name type="scientific">Gloeocapsopsis dulcis AAB1 = 1H9</name>
    <dbReference type="NCBI Taxonomy" id="1433147"/>
    <lineage>
        <taxon>Bacteria</taxon>
        <taxon>Bacillati</taxon>
        <taxon>Cyanobacteriota</taxon>
        <taxon>Cyanophyceae</taxon>
        <taxon>Oscillatoriophycideae</taxon>
        <taxon>Chroococcales</taxon>
        <taxon>Chroococcaceae</taxon>
        <taxon>Gloeocapsopsis</taxon>
        <taxon>Gloeocapsopsis dulcis</taxon>
    </lineage>
</organism>
<dbReference type="Gene3D" id="3.30.460.10">
    <property type="entry name" value="Beta Polymerase, domain 2"/>
    <property type="match status" value="1"/>
</dbReference>
<dbReference type="Pfam" id="PF01909">
    <property type="entry name" value="NTP_transf_2"/>
    <property type="match status" value="1"/>
</dbReference>
<feature type="domain" description="Polymerase nucleotidyl transferase" evidence="10">
    <location>
        <begin position="18"/>
        <end position="93"/>
    </location>
</feature>
<proteinExistence type="inferred from homology"/>
<keyword evidence="8" id="KW-0460">Magnesium</keyword>
<dbReference type="PANTHER" id="PTHR33571">
    <property type="entry name" value="SSL8005 PROTEIN"/>
    <property type="match status" value="1"/>
</dbReference>
<gene>
    <name evidence="11" type="ORF">BWI75_04165</name>
</gene>
<evidence type="ECO:0000256" key="5">
    <source>
        <dbReference type="ARBA" id="ARBA00022723"/>
    </source>
</evidence>
<protein>
    <recommendedName>
        <fullName evidence="10">Polymerase nucleotidyl transferase domain-containing protein</fullName>
    </recommendedName>
</protein>
<evidence type="ECO:0000256" key="2">
    <source>
        <dbReference type="ARBA" id="ARBA00022649"/>
    </source>
</evidence>
<evidence type="ECO:0000256" key="1">
    <source>
        <dbReference type="ARBA" id="ARBA00001946"/>
    </source>
</evidence>
<evidence type="ECO:0000313" key="12">
    <source>
        <dbReference type="Proteomes" id="UP000441797"/>
    </source>
</evidence>
<dbReference type="GO" id="GO:0046872">
    <property type="term" value="F:metal ion binding"/>
    <property type="evidence" value="ECO:0007669"/>
    <property type="project" value="UniProtKB-KW"/>
</dbReference>
<evidence type="ECO:0000313" key="11">
    <source>
        <dbReference type="EMBL" id="MUL35563.1"/>
    </source>
</evidence>
<evidence type="ECO:0000256" key="4">
    <source>
        <dbReference type="ARBA" id="ARBA00022695"/>
    </source>
</evidence>
<dbReference type="GO" id="GO:0016779">
    <property type="term" value="F:nucleotidyltransferase activity"/>
    <property type="evidence" value="ECO:0007669"/>
    <property type="project" value="UniProtKB-KW"/>
</dbReference>
<comment type="similarity">
    <text evidence="9">Belongs to the MntA antitoxin family.</text>
</comment>
<sequence length="108" mass="12297">MNKNEVMQLLNSLSPDYARFGVKSIGLFGSMARDEARIDSDIDILVEFKDTPTFDSYMNLKFYLEDLLGRNVDLVEKETLHPSLCSNVESELIEIAALPTVFRRHIGK</sequence>
<keyword evidence="6" id="KW-0547">Nucleotide-binding</keyword>
<keyword evidence="2" id="KW-1277">Toxin-antitoxin system</keyword>
<evidence type="ECO:0000256" key="8">
    <source>
        <dbReference type="ARBA" id="ARBA00022842"/>
    </source>
</evidence>
<keyword evidence="5" id="KW-0479">Metal-binding</keyword>
<evidence type="ECO:0000256" key="3">
    <source>
        <dbReference type="ARBA" id="ARBA00022679"/>
    </source>
</evidence>
<dbReference type="PANTHER" id="PTHR33571:SF14">
    <property type="entry name" value="PROTEIN ADENYLYLTRANSFERASE MJ0435-RELATED"/>
    <property type="match status" value="1"/>
</dbReference>
<keyword evidence="3" id="KW-0808">Transferase</keyword>
<dbReference type="InterPro" id="IPR052038">
    <property type="entry name" value="Type-VII_TA_antitoxin"/>
</dbReference>
<dbReference type="Proteomes" id="UP000441797">
    <property type="component" value="Unassembled WGS sequence"/>
</dbReference>
<evidence type="ECO:0000256" key="7">
    <source>
        <dbReference type="ARBA" id="ARBA00022840"/>
    </source>
</evidence>
<comment type="caution">
    <text evidence="11">The sequence shown here is derived from an EMBL/GenBank/DDBJ whole genome shotgun (WGS) entry which is preliminary data.</text>
</comment>
<dbReference type="GO" id="GO:0005524">
    <property type="term" value="F:ATP binding"/>
    <property type="evidence" value="ECO:0007669"/>
    <property type="project" value="UniProtKB-KW"/>
</dbReference>
<reference evidence="11 12" key="1">
    <citation type="journal article" date="2019" name="Front. Microbiol.">
        <title>Genomic Features for Desiccation Tolerance and Sugar Biosynthesis in the Extremophile Gloeocapsopsis sp. UTEX B3054.</title>
        <authorList>
            <person name="Urrejola C."/>
            <person name="Alcorta J."/>
            <person name="Salas L."/>
            <person name="Vasquez M."/>
            <person name="Polz M.F."/>
            <person name="Vicuna R."/>
            <person name="Diez B."/>
        </authorList>
    </citation>
    <scope>NUCLEOTIDE SEQUENCE [LARGE SCALE GENOMIC DNA]</scope>
    <source>
        <strain evidence="11 12">1H9</strain>
    </source>
</reference>
<keyword evidence="12" id="KW-1185">Reference proteome</keyword>
<dbReference type="RefSeq" id="WP_105221086.1">
    <property type="nucleotide sequence ID" value="NZ_CAWNSU010000082.1"/>
</dbReference>